<evidence type="ECO:0000313" key="6">
    <source>
        <dbReference type="EMBL" id="KAF4037930.1"/>
    </source>
</evidence>
<name>A0A833T5T0_PHYIN</name>
<accession>A0A833T5T0</accession>
<dbReference type="Pfam" id="PF16810">
    <property type="entry name" value="RXLR"/>
    <property type="match status" value="1"/>
</dbReference>
<keyword evidence="9" id="KW-1185">Reference proteome</keyword>
<organism evidence="6 9">
    <name type="scientific">Phytophthora infestans</name>
    <name type="common">Potato late blight agent</name>
    <name type="synonym">Botrytis infestans</name>
    <dbReference type="NCBI Taxonomy" id="4787"/>
    <lineage>
        <taxon>Eukaryota</taxon>
        <taxon>Sar</taxon>
        <taxon>Stramenopiles</taxon>
        <taxon>Oomycota</taxon>
        <taxon>Peronosporomycetes</taxon>
        <taxon>Peronosporales</taxon>
        <taxon>Peronosporaceae</taxon>
        <taxon>Phytophthora</taxon>
    </lineage>
</organism>
<comment type="caution">
    <text evidence="6">The sequence shown here is derived from an EMBL/GenBank/DDBJ whole genome shotgun (WGS) entry which is preliminary data.</text>
</comment>
<reference evidence="6" key="1">
    <citation type="submission" date="2020-04" db="EMBL/GenBank/DDBJ databases">
        <title>Hybrid Assembly of Korean Phytophthora infestans isolates.</title>
        <authorList>
            <person name="Prokchorchik M."/>
            <person name="Lee Y."/>
            <person name="Seo J."/>
            <person name="Cho J.-H."/>
            <person name="Park Y.-E."/>
            <person name="Jang D.-C."/>
            <person name="Im J.-S."/>
            <person name="Choi J.-G."/>
            <person name="Park H.-J."/>
            <person name="Lee G.-B."/>
            <person name="Lee Y.-G."/>
            <person name="Hong S.-Y."/>
            <person name="Cho K."/>
            <person name="Sohn K.H."/>
        </authorList>
    </citation>
    <scope>NUCLEOTIDE SEQUENCE</scope>
    <source>
        <strain evidence="6">KR_1_A1</strain>
        <strain evidence="7">KR_2_A2</strain>
    </source>
</reference>
<proteinExistence type="inferred from homology"/>
<evidence type="ECO:0000256" key="4">
    <source>
        <dbReference type="ARBA" id="ARBA00022729"/>
    </source>
</evidence>
<evidence type="ECO:0000313" key="7">
    <source>
        <dbReference type="EMBL" id="KAF4150213.1"/>
    </source>
</evidence>
<keyword evidence="3 5" id="KW-0964">Secreted</keyword>
<comment type="similarity">
    <text evidence="2 5">Belongs to the RxLR effector family.</text>
</comment>
<sequence>MHLSYVVLVAIVALSASTEVTRTALANSVQTKTSTISLYSPTTESYRFLRARKNEDASDEERGISNVARIKEKIFKLKMKIAMPSIKKVLAGVVGDLFK</sequence>
<feature type="chain" id="PRO_5033106567" description="RxLR effector protein" evidence="5">
    <location>
        <begin position="18"/>
        <end position="99"/>
    </location>
</feature>
<dbReference type="EMBL" id="JAACNO010000094">
    <property type="protein sequence ID" value="KAF4150213.1"/>
    <property type="molecule type" value="Genomic_DNA"/>
</dbReference>
<gene>
    <name evidence="6" type="ORF">GN244_ATG09945</name>
    <name evidence="7" type="ORF">GN958_ATG00634</name>
    <name evidence="8" type="ORF">GN958_ATG00644</name>
</gene>
<comment type="function">
    <text evidence="5">Effector that suppresses plant defense responses during pathogen infection.</text>
</comment>
<evidence type="ECO:0000256" key="1">
    <source>
        <dbReference type="ARBA" id="ARBA00004613"/>
    </source>
</evidence>
<comment type="subcellular location">
    <subcellularLocation>
        <location evidence="1 5">Secreted</location>
    </subcellularLocation>
</comment>
<evidence type="ECO:0000256" key="5">
    <source>
        <dbReference type="RuleBase" id="RU367124"/>
    </source>
</evidence>
<evidence type="ECO:0000313" key="9">
    <source>
        <dbReference type="Proteomes" id="UP000602510"/>
    </source>
</evidence>
<evidence type="ECO:0000256" key="3">
    <source>
        <dbReference type="ARBA" id="ARBA00022525"/>
    </source>
</evidence>
<dbReference type="EMBL" id="JAACNO010000094">
    <property type="protein sequence ID" value="KAF4150223.1"/>
    <property type="molecule type" value="Genomic_DNA"/>
</dbReference>
<protein>
    <recommendedName>
        <fullName evidence="5">RxLR effector protein</fullName>
    </recommendedName>
</protein>
<dbReference type="GO" id="GO:0005576">
    <property type="term" value="C:extracellular region"/>
    <property type="evidence" value="ECO:0007669"/>
    <property type="project" value="UniProtKB-SubCell"/>
</dbReference>
<comment type="domain">
    <text evidence="5">The RxLR-dEER motif acts to carry the protein into the host cell cytoplasm through binding to cell surface phosphatidylinositol-3-phosphate.</text>
</comment>
<dbReference type="Proteomes" id="UP000704712">
    <property type="component" value="Unassembled WGS sequence"/>
</dbReference>
<evidence type="ECO:0000256" key="2">
    <source>
        <dbReference type="ARBA" id="ARBA00010400"/>
    </source>
</evidence>
<evidence type="ECO:0000313" key="8">
    <source>
        <dbReference type="EMBL" id="KAF4150223.1"/>
    </source>
</evidence>
<dbReference type="AlphaFoldDB" id="A0A833T5T0"/>
<dbReference type="InterPro" id="IPR031825">
    <property type="entry name" value="RXLR"/>
</dbReference>
<keyword evidence="4 5" id="KW-0732">Signal</keyword>
<dbReference type="EMBL" id="WSZM01000225">
    <property type="protein sequence ID" value="KAF4037930.1"/>
    <property type="molecule type" value="Genomic_DNA"/>
</dbReference>
<dbReference type="Proteomes" id="UP000602510">
    <property type="component" value="Unassembled WGS sequence"/>
</dbReference>
<feature type="signal peptide" evidence="5">
    <location>
        <begin position="1"/>
        <end position="17"/>
    </location>
</feature>